<evidence type="ECO:0000256" key="10">
    <source>
        <dbReference type="ARBA" id="ARBA00023136"/>
    </source>
</evidence>
<dbReference type="OrthoDB" id="422086at2759"/>
<organism evidence="14 15">
    <name type="scientific">Aphidius gifuensis</name>
    <name type="common">Parasitoid wasp</name>
    <dbReference type="NCBI Taxonomy" id="684658"/>
    <lineage>
        <taxon>Eukaryota</taxon>
        <taxon>Metazoa</taxon>
        <taxon>Ecdysozoa</taxon>
        <taxon>Arthropoda</taxon>
        <taxon>Hexapoda</taxon>
        <taxon>Insecta</taxon>
        <taxon>Pterygota</taxon>
        <taxon>Neoptera</taxon>
        <taxon>Endopterygota</taxon>
        <taxon>Hymenoptera</taxon>
        <taxon>Apocrita</taxon>
        <taxon>Ichneumonoidea</taxon>
        <taxon>Braconidae</taxon>
        <taxon>Aphidiinae</taxon>
        <taxon>Aphidius</taxon>
    </lineage>
</organism>
<dbReference type="PANTHER" id="PTHR12714">
    <property type="entry name" value="PROTEIN-S ISOPRENYLCYSTEINE O-METHYLTRANSFERASE"/>
    <property type="match status" value="1"/>
</dbReference>
<comment type="caution">
    <text evidence="13">Lacks conserved residue(s) required for the propagation of feature annotation.</text>
</comment>
<evidence type="ECO:0000256" key="7">
    <source>
        <dbReference type="ARBA" id="ARBA00022691"/>
    </source>
</evidence>
<dbReference type="Pfam" id="PF04140">
    <property type="entry name" value="ICMT"/>
    <property type="match status" value="1"/>
</dbReference>
<keyword evidence="7 13" id="KW-0949">S-adenosyl-L-methionine</keyword>
<evidence type="ECO:0000256" key="6">
    <source>
        <dbReference type="ARBA" id="ARBA00022679"/>
    </source>
</evidence>
<evidence type="ECO:0000256" key="13">
    <source>
        <dbReference type="RuleBase" id="RU362022"/>
    </source>
</evidence>
<dbReference type="EMBL" id="JACMRX010000006">
    <property type="protein sequence ID" value="KAF7988115.1"/>
    <property type="molecule type" value="Genomic_DNA"/>
</dbReference>
<keyword evidence="13" id="KW-0256">Endoplasmic reticulum</keyword>
<reference evidence="14 15" key="1">
    <citation type="submission" date="2020-08" db="EMBL/GenBank/DDBJ databases">
        <title>Aphidius gifuensis genome sequencing and assembly.</title>
        <authorList>
            <person name="Du Z."/>
        </authorList>
    </citation>
    <scope>NUCLEOTIDE SEQUENCE [LARGE SCALE GENOMIC DNA]</scope>
    <source>
        <strain evidence="14">YNYX2018</strain>
        <tissue evidence="14">Adults</tissue>
    </source>
</reference>
<sequence length="286" mass="32952">MKLGKDGRVSLVSFISASNLAIISHILLKLSLDDRSIINSFWWIHILQFTFLNVLIKIAFKDFIYQVSVRSILLGYTTGIGCIIGVFGERTWQSFGLYMIVLSTFHYSEFLAIAWTNPKAVSIDSFVLQHSLAYGIAAASSWIEFIIERYYYPDLKTSTIVSYFGLFMCIGGEVLRKLAMITASHNFNHILQTKKSHDHQLITHGVYQLCRHPSYVGWFYWSIGTQLILQNPFCLLAYTIASWRFFHDRVILEEITLLNFFDDQYVNYQKQVGTGLPFISGYRIDT</sequence>
<gene>
    <name evidence="14" type="ORF">HCN44_007609</name>
</gene>
<dbReference type="Proteomes" id="UP000639338">
    <property type="component" value="Unassembled WGS sequence"/>
</dbReference>
<feature type="transmembrane region" description="Helical" evidence="13">
    <location>
        <begin position="40"/>
        <end position="60"/>
    </location>
</feature>
<evidence type="ECO:0000256" key="2">
    <source>
        <dbReference type="ARBA" id="ARBA00004141"/>
    </source>
</evidence>
<evidence type="ECO:0000256" key="11">
    <source>
        <dbReference type="ARBA" id="ARBA00023572"/>
    </source>
</evidence>
<keyword evidence="5 13" id="KW-0489">Methyltransferase</keyword>
<accession>A0A835CPI2</accession>
<keyword evidence="10 13" id="KW-0472">Membrane</keyword>
<evidence type="ECO:0000256" key="5">
    <source>
        <dbReference type="ARBA" id="ARBA00022603"/>
    </source>
</evidence>
<dbReference type="Gene3D" id="1.20.120.1630">
    <property type="match status" value="1"/>
</dbReference>
<comment type="similarity">
    <text evidence="3 13">Belongs to the class VI-like SAM-binding methyltransferase superfamily. Isoprenylcysteine carboxyl methyltransferase family.</text>
</comment>
<feature type="transmembrane region" description="Helical" evidence="13">
    <location>
        <begin position="9"/>
        <end position="28"/>
    </location>
</feature>
<evidence type="ECO:0000256" key="3">
    <source>
        <dbReference type="ARBA" id="ARBA00009140"/>
    </source>
</evidence>
<evidence type="ECO:0000256" key="8">
    <source>
        <dbReference type="ARBA" id="ARBA00022692"/>
    </source>
</evidence>
<dbReference type="GO" id="GO:0004671">
    <property type="term" value="F:protein C-terminal S-isoprenylcysteine carboxyl O-methyltransferase activity"/>
    <property type="evidence" value="ECO:0007669"/>
    <property type="project" value="UniProtKB-EC"/>
</dbReference>
<keyword evidence="15" id="KW-1185">Reference proteome</keyword>
<evidence type="ECO:0000256" key="12">
    <source>
        <dbReference type="ARBA" id="ARBA00023656"/>
    </source>
</evidence>
<keyword evidence="8 13" id="KW-0812">Transmembrane</keyword>
<dbReference type="PANTHER" id="PTHR12714:SF9">
    <property type="entry name" value="PROTEIN-S-ISOPRENYLCYSTEINE O-METHYLTRANSFERASE"/>
    <property type="match status" value="1"/>
</dbReference>
<evidence type="ECO:0000256" key="1">
    <source>
        <dbReference type="ARBA" id="ARBA00001450"/>
    </source>
</evidence>
<proteinExistence type="inferred from homology"/>
<dbReference type="AlphaFoldDB" id="A0A835CPI2"/>
<dbReference type="InterPro" id="IPR025770">
    <property type="entry name" value="PPMT_MeTrfase"/>
</dbReference>
<dbReference type="GO" id="GO:0005789">
    <property type="term" value="C:endoplasmic reticulum membrane"/>
    <property type="evidence" value="ECO:0007669"/>
    <property type="project" value="UniProtKB-SubCell"/>
</dbReference>
<protein>
    <recommendedName>
        <fullName evidence="12 13">Protein-S-isoprenylcysteine O-methyltransferase</fullName>
        <ecNumber evidence="4 13">2.1.1.100</ecNumber>
    </recommendedName>
</protein>
<dbReference type="EC" id="2.1.1.100" evidence="4 13"/>
<feature type="transmembrane region" description="Helical" evidence="13">
    <location>
        <begin position="72"/>
        <end position="89"/>
    </location>
</feature>
<keyword evidence="6" id="KW-0808">Transferase</keyword>
<dbReference type="PROSITE" id="PS51564">
    <property type="entry name" value="SAM_ICMT"/>
    <property type="match status" value="1"/>
</dbReference>
<comment type="subcellular location">
    <subcellularLocation>
        <location evidence="13">Endoplasmic reticulum membrane</location>
        <topology evidence="13">Multi-pass membrane protein</topology>
    </subcellularLocation>
    <subcellularLocation>
        <location evidence="2">Membrane</location>
        <topology evidence="2">Multi-pass membrane protein</topology>
    </subcellularLocation>
</comment>
<evidence type="ECO:0000313" key="15">
    <source>
        <dbReference type="Proteomes" id="UP000639338"/>
    </source>
</evidence>
<dbReference type="GO" id="GO:0032259">
    <property type="term" value="P:methylation"/>
    <property type="evidence" value="ECO:0007669"/>
    <property type="project" value="UniProtKB-KW"/>
</dbReference>
<comment type="catalytic activity">
    <reaction evidence="1 13">
        <text>[protein]-C-terminal S-[(2E,6E)-farnesyl]-L-cysteine + S-adenosyl-L-methionine = [protein]-C-terminal S-[(2E,6E)-farnesyl]-L-cysteine methyl ester + S-adenosyl-L-homocysteine</text>
        <dbReference type="Rhea" id="RHEA:21672"/>
        <dbReference type="Rhea" id="RHEA-COMP:12125"/>
        <dbReference type="Rhea" id="RHEA-COMP:12126"/>
        <dbReference type="ChEBI" id="CHEBI:57856"/>
        <dbReference type="ChEBI" id="CHEBI:59789"/>
        <dbReference type="ChEBI" id="CHEBI:90510"/>
        <dbReference type="ChEBI" id="CHEBI:90511"/>
        <dbReference type="EC" id="2.1.1.100"/>
    </reaction>
</comment>
<comment type="caution">
    <text evidence="14">The sequence shown here is derived from an EMBL/GenBank/DDBJ whole genome shotgun (WGS) entry which is preliminary data.</text>
</comment>
<comment type="function">
    <text evidence="11">Catalyzes the post-translational methylation of isoprenylated C-terminal cysteine residues.</text>
</comment>
<name>A0A835CPI2_APHGI</name>
<dbReference type="InterPro" id="IPR007269">
    <property type="entry name" value="ICMT_MeTrfase"/>
</dbReference>
<evidence type="ECO:0000256" key="9">
    <source>
        <dbReference type="ARBA" id="ARBA00022989"/>
    </source>
</evidence>
<evidence type="ECO:0000313" key="14">
    <source>
        <dbReference type="EMBL" id="KAF7988115.1"/>
    </source>
</evidence>
<evidence type="ECO:0000256" key="4">
    <source>
        <dbReference type="ARBA" id="ARBA00012151"/>
    </source>
</evidence>
<keyword evidence="9 13" id="KW-1133">Transmembrane helix</keyword>